<proteinExistence type="inferred from homology"/>
<evidence type="ECO:0000256" key="6">
    <source>
        <dbReference type="ARBA" id="ARBA00022741"/>
    </source>
</evidence>
<evidence type="ECO:0000256" key="10">
    <source>
        <dbReference type="ARBA" id="ARBA00022977"/>
    </source>
</evidence>
<keyword evidence="4 11" id="KW-0808">Transferase</keyword>
<dbReference type="InterPro" id="IPR029056">
    <property type="entry name" value="Ribokinase-like"/>
</dbReference>
<dbReference type="EMBL" id="CP009220">
    <property type="protein sequence ID" value="ALC05825.1"/>
    <property type="molecule type" value="Genomic_DNA"/>
</dbReference>
<comment type="cofactor">
    <cofactor evidence="2 11">
        <name>Mg(2+)</name>
        <dbReference type="ChEBI" id="CHEBI:18420"/>
    </cofactor>
</comment>
<dbReference type="GO" id="GO:0009228">
    <property type="term" value="P:thiamine biosynthetic process"/>
    <property type="evidence" value="ECO:0007669"/>
    <property type="project" value="UniProtKB-KW"/>
</dbReference>
<feature type="binding site" evidence="11">
    <location>
        <position position="44"/>
    </location>
    <ligand>
        <name>substrate</name>
    </ligand>
</feature>
<dbReference type="PATRIC" id="fig|931089.4.peg.1426"/>
<dbReference type="GO" id="GO:0009229">
    <property type="term" value="P:thiamine diphosphate biosynthetic process"/>
    <property type="evidence" value="ECO:0007669"/>
    <property type="project" value="UniProtKB-UniRule"/>
</dbReference>
<dbReference type="CDD" id="cd01170">
    <property type="entry name" value="THZ_kinase"/>
    <property type="match status" value="1"/>
</dbReference>
<comment type="catalytic activity">
    <reaction evidence="1 11">
        <text>5-(2-hydroxyethyl)-4-methylthiazole + ATP = 4-methyl-5-(2-phosphooxyethyl)-thiazole + ADP + H(+)</text>
        <dbReference type="Rhea" id="RHEA:24212"/>
        <dbReference type="ChEBI" id="CHEBI:15378"/>
        <dbReference type="ChEBI" id="CHEBI:17957"/>
        <dbReference type="ChEBI" id="CHEBI:30616"/>
        <dbReference type="ChEBI" id="CHEBI:58296"/>
        <dbReference type="ChEBI" id="CHEBI:456216"/>
        <dbReference type="EC" id="2.7.1.50"/>
    </reaction>
</comment>
<dbReference type="Pfam" id="PF02110">
    <property type="entry name" value="HK"/>
    <property type="match status" value="1"/>
</dbReference>
<gene>
    <name evidence="11 12" type="primary">thiM</name>
    <name evidence="12" type="ORF">CDES_07060</name>
</gene>
<dbReference type="EC" id="2.7.1.50" evidence="11"/>
<evidence type="ECO:0000256" key="1">
    <source>
        <dbReference type="ARBA" id="ARBA00001771"/>
    </source>
</evidence>
<dbReference type="NCBIfam" id="NF006830">
    <property type="entry name" value="PRK09355.1"/>
    <property type="match status" value="1"/>
</dbReference>
<keyword evidence="13" id="KW-1185">Reference proteome</keyword>
<dbReference type="SUPFAM" id="SSF53613">
    <property type="entry name" value="Ribokinase-like"/>
    <property type="match status" value="1"/>
</dbReference>
<evidence type="ECO:0000256" key="11">
    <source>
        <dbReference type="HAMAP-Rule" id="MF_00228"/>
    </source>
</evidence>
<evidence type="ECO:0000256" key="5">
    <source>
        <dbReference type="ARBA" id="ARBA00022723"/>
    </source>
</evidence>
<dbReference type="GO" id="GO:0004417">
    <property type="term" value="F:hydroxyethylthiazole kinase activity"/>
    <property type="evidence" value="ECO:0007669"/>
    <property type="project" value="UniProtKB-UniRule"/>
</dbReference>
<evidence type="ECO:0000256" key="2">
    <source>
        <dbReference type="ARBA" id="ARBA00001946"/>
    </source>
</evidence>
<evidence type="ECO:0000256" key="9">
    <source>
        <dbReference type="ARBA" id="ARBA00022842"/>
    </source>
</evidence>
<comment type="pathway">
    <text evidence="3 11">Cofactor biosynthesis; thiamine diphosphate biosynthesis; 4-methyl-5-(2-phosphoethyl)-thiazole from 5-(2-hydroxyethyl)-4-methylthiazole: step 1/1.</text>
</comment>
<keyword evidence="9 11" id="KW-0460">Magnesium</keyword>
<dbReference type="Proteomes" id="UP000068067">
    <property type="component" value="Chromosome"/>
</dbReference>
<dbReference type="InterPro" id="IPR000417">
    <property type="entry name" value="Hyethyz_kinase"/>
</dbReference>
<sequence length="266" mass="26859">MADSYLDALNLVRQNTPLVQCLTNSVVMQFTANVLLAAGASPAMVDTPAESEAFAQVASGVLINAGTPSAEQYQGMRNAIDGANKAGTPWVLDPVAVGGLAERTLFVEGVVDKHPAAIRGNASEIVALAGLGAGGRGVDATDSVEGALTAGSLLAKRTGAVVAVSGAEDLIVSAGRVTWLRSGHPMLQQVIGTGCSLGALTAAYLGATKDLDRHDEVLAAHAHVGAAGQVAATKASSPGSFAVAFLDALYEVTADDIAQLVETREA</sequence>
<dbReference type="GO" id="GO:0000287">
    <property type="term" value="F:magnesium ion binding"/>
    <property type="evidence" value="ECO:0007669"/>
    <property type="project" value="UniProtKB-UniRule"/>
</dbReference>
<dbReference type="RefSeq" id="WP_053544844.1">
    <property type="nucleotide sequence ID" value="NZ_CP009220.1"/>
</dbReference>
<evidence type="ECO:0000313" key="13">
    <source>
        <dbReference type="Proteomes" id="UP000068067"/>
    </source>
</evidence>
<dbReference type="UniPathway" id="UPA00060">
    <property type="reaction ID" value="UER00139"/>
</dbReference>
<keyword evidence="8 11" id="KW-0067">ATP-binding</keyword>
<keyword evidence="10 11" id="KW-0784">Thiamine biosynthesis</keyword>
<keyword evidence="5 11" id="KW-0479">Metal-binding</keyword>
<dbReference type="GO" id="GO:0005524">
    <property type="term" value="F:ATP binding"/>
    <property type="evidence" value="ECO:0007669"/>
    <property type="project" value="UniProtKB-UniRule"/>
</dbReference>
<dbReference type="OrthoDB" id="8909021at2"/>
<dbReference type="Gene3D" id="3.40.1190.20">
    <property type="match status" value="1"/>
</dbReference>
<dbReference type="AlphaFoldDB" id="A0A0M4CX75"/>
<evidence type="ECO:0000256" key="8">
    <source>
        <dbReference type="ARBA" id="ARBA00022840"/>
    </source>
</evidence>
<feature type="binding site" evidence="11">
    <location>
        <position position="165"/>
    </location>
    <ligand>
        <name>ATP</name>
        <dbReference type="ChEBI" id="CHEBI:30616"/>
    </ligand>
</feature>
<name>A0A0M4CX75_9CORY</name>
<reference evidence="12 13" key="1">
    <citation type="submission" date="2014-08" db="EMBL/GenBank/DDBJ databases">
        <title>Complete genome sequence of Corynebacterium deserti GIMN1.010 (=DSM 45689), isolated from desert sand in western China.</title>
        <authorList>
            <person name="Ruckert C."/>
            <person name="Albersmeier A."/>
            <person name="Kalinowski J."/>
        </authorList>
    </citation>
    <scope>NUCLEOTIDE SEQUENCE [LARGE SCALE GENOMIC DNA]</scope>
    <source>
        <strain evidence="12 13">GIMN1.010</strain>
    </source>
</reference>
<evidence type="ECO:0000256" key="4">
    <source>
        <dbReference type="ARBA" id="ARBA00022679"/>
    </source>
</evidence>
<keyword evidence="7 11" id="KW-0418">Kinase</keyword>
<feature type="binding site" evidence="11">
    <location>
        <position position="192"/>
    </location>
    <ligand>
        <name>substrate</name>
    </ligand>
</feature>
<accession>A0A0M4CX75</accession>
<dbReference type="PIRSF" id="PIRSF000513">
    <property type="entry name" value="Thz_kinase"/>
    <property type="match status" value="1"/>
</dbReference>
<evidence type="ECO:0000313" key="12">
    <source>
        <dbReference type="EMBL" id="ALC05825.1"/>
    </source>
</evidence>
<protein>
    <recommendedName>
        <fullName evidence="11">Hydroxyethylthiazole kinase</fullName>
        <ecNumber evidence="11">2.7.1.50</ecNumber>
    </recommendedName>
    <alternativeName>
        <fullName evidence="11">4-methyl-5-beta-hydroxyethylthiazole kinase</fullName>
        <shortName evidence="11">TH kinase</shortName>
        <shortName evidence="11">Thz kinase</shortName>
    </alternativeName>
</protein>
<keyword evidence="6 11" id="KW-0547">Nucleotide-binding</keyword>
<dbReference type="STRING" id="931089.CDES_07060"/>
<dbReference type="HAMAP" id="MF_00228">
    <property type="entry name" value="Thz_kinase"/>
    <property type="match status" value="1"/>
</dbReference>
<evidence type="ECO:0000256" key="3">
    <source>
        <dbReference type="ARBA" id="ARBA00004868"/>
    </source>
</evidence>
<feature type="binding site" evidence="11">
    <location>
        <position position="119"/>
    </location>
    <ligand>
        <name>ATP</name>
        <dbReference type="ChEBI" id="CHEBI:30616"/>
    </ligand>
</feature>
<comment type="similarity">
    <text evidence="11">Belongs to the Thz kinase family.</text>
</comment>
<organism evidence="12 13">
    <name type="scientific">Corynebacterium deserti GIMN1.010</name>
    <dbReference type="NCBI Taxonomy" id="931089"/>
    <lineage>
        <taxon>Bacteria</taxon>
        <taxon>Bacillati</taxon>
        <taxon>Actinomycetota</taxon>
        <taxon>Actinomycetes</taxon>
        <taxon>Mycobacteriales</taxon>
        <taxon>Corynebacteriaceae</taxon>
        <taxon>Corynebacterium</taxon>
    </lineage>
</organism>
<dbReference type="PRINTS" id="PR01099">
    <property type="entry name" value="HYETHTZKNASE"/>
</dbReference>
<evidence type="ECO:0000256" key="7">
    <source>
        <dbReference type="ARBA" id="ARBA00022777"/>
    </source>
</evidence>
<comment type="function">
    <text evidence="11">Catalyzes the phosphorylation of the hydroxyl group of 4-methyl-5-beta-hydroxyethylthiazole (THZ).</text>
</comment>
<dbReference type="KEGG" id="cdx:CDES_07060"/>